<dbReference type="OMA" id="WIARAEN"/>
<proteinExistence type="predicted"/>
<organism evidence="3 4">
    <name type="scientific">Phaseolus angularis</name>
    <name type="common">Azuki bean</name>
    <name type="synonym">Vigna angularis</name>
    <dbReference type="NCBI Taxonomy" id="3914"/>
    <lineage>
        <taxon>Eukaryota</taxon>
        <taxon>Viridiplantae</taxon>
        <taxon>Streptophyta</taxon>
        <taxon>Embryophyta</taxon>
        <taxon>Tracheophyta</taxon>
        <taxon>Spermatophyta</taxon>
        <taxon>Magnoliopsida</taxon>
        <taxon>eudicotyledons</taxon>
        <taxon>Gunneridae</taxon>
        <taxon>Pentapetalae</taxon>
        <taxon>rosids</taxon>
        <taxon>fabids</taxon>
        <taxon>Fabales</taxon>
        <taxon>Fabaceae</taxon>
        <taxon>Papilionoideae</taxon>
        <taxon>50 kb inversion clade</taxon>
        <taxon>NPAAA clade</taxon>
        <taxon>indigoferoid/millettioid clade</taxon>
        <taxon>Phaseoleae</taxon>
        <taxon>Vigna</taxon>
    </lineage>
</organism>
<protein>
    <recommendedName>
        <fullName evidence="2">Retrotransposon gag domain-containing protein</fullName>
    </recommendedName>
</protein>
<evidence type="ECO:0000313" key="3">
    <source>
        <dbReference type="EMBL" id="KOM49382.1"/>
    </source>
</evidence>
<evidence type="ECO:0000259" key="2">
    <source>
        <dbReference type="Pfam" id="PF03732"/>
    </source>
</evidence>
<feature type="domain" description="Retrotransposon gag" evidence="2">
    <location>
        <begin position="103"/>
        <end position="181"/>
    </location>
</feature>
<gene>
    <name evidence="3" type="ORF">LR48_Vigan08g020900</name>
</gene>
<sequence>MEGMKAESVAVRRDLQQIMKMLGKQVVQAEGSSDDSSVNDNRQRVGREVGDGGTDDRSDEQKSWRRRVELPSFDGAEPLSWLNRVERFFNIQKVSNDEEKVEIAYVSMEGSAAYWFTFWKEKARNRSWEGLKAAMINRFGGVFRGTVFERLATLRQTGTVEEFVRDFEVLMGQTRGIPDEQVLG</sequence>
<feature type="compositionally biased region" description="Polar residues" evidence="1">
    <location>
        <begin position="30"/>
        <end position="40"/>
    </location>
</feature>
<evidence type="ECO:0000313" key="4">
    <source>
        <dbReference type="Proteomes" id="UP000053144"/>
    </source>
</evidence>
<dbReference type="EMBL" id="CM003378">
    <property type="protein sequence ID" value="KOM49382.1"/>
    <property type="molecule type" value="Genomic_DNA"/>
</dbReference>
<feature type="compositionally biased region" description="Basic and acidic residues" evidence="1">
    <location>
        <begin position="41"/>
        <end position="63"/>
    </location>
</feature>
<accession>A0A0L9V381</accession>
<dbReference type="AlphaFoldDB" id="A0A0L9V381"/>
<feature type="region of interest" description="Disordered" evidence="1">
    <location>
        <begin position="26"/>
        <end position="63"/>
    </location>
</feature>
<dbReference type="Gramene" id="KOM49382">
    <property type="protein sequence ID" value="KOM49382"/>
    <property type="gene ID" value="LR48_Vigan08g020900"/>
</dbReference>
<reference evidence="4" key="1">
    <citation type="journal article" date="2015" name="Proc. Natl. Acad. Sci. U.S.A.">
        <title>Genome sequencing of adzuki bean (Vigna angularis) provides insight into high starch and low fat accumulation and domestication.</title>
        <authorList>
            <person name="Yang K."/>
            <person name="Tian Z."/>
            <person name="Chen C."/>
            <person name="Luo L."/>
            <person name="Zhao B."/>
            <person name="Wang Z."/>
            <person name="Yu L."/>
            <person name="Li Y."/>
            <person name="Sun Y."/>
            <person name="Li W."/>
            <person name="Chen Y."/>
            <person name="Li Y."/>
            <person name="Zhang Y."/>
            <person name="Ai D."/>
            <person name="Zhao J."/>
            <person name="Shang C."/>
            <person name="Ma Y."/>
            <person name="Wu B."/>
            <person name="Wang M."/>
            <person name="Gao L."/>
            <person name="Sun D."/>
            <person name="Zhang P."/>
            <person name="Guo F."/>
            <person name="Wang W."/>
            <person name="Li Y."/>
            <person name="Wang J."/>
            <person name="Varshney R.K."/>
            <person name="Wang J."/>
            <person name="Ling H.Q."/>
            <person name="Wan P."/>
        </authorList>
    </citation>
    <scope>NUCLEOTIDE SEQUENCE</scope>
    <source>
        <strain evidence="4">cv. Jingnong 6</strain>
    </source>
</reference>
<evidence type="ECO:0000256" key="1">
    <source>
        <dbReference type="SAM" id="MobiDB-lite"/>
    </source>
</evidence>
<dbReference type="Pfam" id="PF03732">
    <property type="entry name" value="Retrotrans_gag"/>
    <property type="match status" value="1"/>
</dbReference>
<name>A0A0L9V381_PHAAN</name>
<dbReference type="InterPro" id="IPR005162">
    <property type="entry name" value="Retrotrans_gag_dom"/>
</dbReference>
<dbReference type="Proteomes" id="UP000053144">
    <property type="component" value="Chromosome 8"/>
</dbReference>